<evidence type="ECO:0000256" key="9">
    <source>
        <dbReference type="ARBA" id="ARBA00023172"/>
    </source>
</evidence>
<dbReference type="InterPro" id="IPR014001">
    <property type="entry name" value="Helicase_ATP-bd"/>
</dbReference>
<evidence type="ECO:0000256" key="3">
    <source>
        <dbReference type="ARBA" id="ARBA00022741"/>
    </source>
</evidence>
<evidence type="ECO:0000256" key="8">
    <source>
        <dbReference type="ARBA" id="ARBA00023125"/>
    </source>
</evidence>
<reference evidence="18" key="1">
    <citation type="submission" date="2021-02" db="EMBL/GenBank/DDBJ databases">
        <title>Skermanella TT6 skin isolate.</title>
        <authorList>
            <person name="Lee K."/>
            <person name="Ganzorig M."/>
        </authorList>
    </citation>
    <scope>NUCLEOTIDE SEQUENCE</scope>
    <source>
        <strain evidence="18">TT6</strain>
    </source>
</reference>
<evidence type="ECO:0000256" key="15">
    <source>
        <dbReference type="RuleBase" id="RU363016"/>
    </source>
</evidence>
<dbReference type="NCBIfam" id="TIGR00643">
    <property type="entry name" value="recG"/>
    <property type="match status" value="1"/>
</dbReference>
<dbReference type="NCBIfam" id="NF008165">
    <property type="entry name" value="PRK10917.1-3"/>
    <property type="match status" value="1"/>
</dbReference>
<sequence>MRPDILFPLFAPVTTLKGLGPKLGKLTEKLVGPHVADLLWHLPTGIIDRRFAPDVANAPDNAIATLTVRVEHHSAPLNPRHPYKVRCRDDSGEIDLVFFHARGEWLLKQLPIGQQIVVSGKVEWFNGMPQMAHPDHIVPADAKGEFEAVEPVYPMTAGLASKVLRKAMASALAAARELPEWQDPAWLARRGWPSWRAALATVHNPQDESDLSGLAPPRCRLAFDELLSNQLALALIRQHQRKLSGRSVKGDGRLRARVVAALPFALTGAQAGALEEIYADMQADRRMLRLLQGDVGSGKTVVALLAMLNAVEAGAQAALMAPTEILARQHFETLGPLAEAAGVRLGVLTGRDKGKARAAIYERLATGEIDIIVGTHALFQEDVAFRDLAVAVIDEQHRFGVHQRLQLSSKGRGVDVLVMTATPIPRTLTLTAYGDMDVSRLTEKPPGRKPVTTITIPIDRLEEVIAGVRRKIAEGARVYWVCPLVEESELVDLAAATDRHALLRAEIGERVGLVHGKMKPTEKDAVMAAFAGGDLDVLVATTVIEVGVNVPEASVMVIEHAERFGLAQLHQLRGRIGRGTAASTCLLLYDNPLSQTSKARLSIMKETEDGFLIAEEDLRLRGAGEVLGTRQSGLPEFRMADLAVHGDLLAVARDDARLILERDPELQTERGKALRVLLYLFERDQAVKYLRSG</sequence>
<name>A0ABX7B0F1_9PROT</name>
<dbReference type="Proteomes" id="UP000595197">
    <property type="component" value="Chromosome"/>
</dbReference>
<dbReference type="InterPro" id="IPR047112">
    <property type="entry name" value="RecG/Mfd"/>
</dbReference>
<keyword evidence="11" id="KW-0413">Isomerase</keyword>
<dbReference type="PANTHER" id="PTHR47964">
    <property type="entry name" value="ATP-DEPENDENT DNA HELICASE HOMOLOG RECG, CHLOROPLASTIC"/>
    <property type="match status" value="1"/>
</dbReference>
<evidence type="ECO:0000256" key="10">
    <source>
        <dbReference type="ARBA" id="ARBA00023204"/>
    </source>
</evidence>
<evidence type="ECO:0000256" key="13">
    <source>
        <dbReference type="ARBA" id="ARBA00034808"/>
    </source>
</evidence>
<dbReference type="PANTHER" id="PTHR47964:SF1">
    <property type="entry name" value="ATP-DEPENDENT DNA HELICASE HOMOLOG RECG, CHLOROPLASTIC"/>
    <property type="match status" value="1"/>
</dbReference>
<comment type="catalytic activity">
    <reaction evidence="14 15">
        <text>ATP + H2O = ADP + phosphate + H(+)</text>
        <dbReference type="Rhea" id="RHEA:13065"/>
        <dbReference type="ChEBI" id="CHEBI:15377"/>
        <dbReference type="ChEBI" id="CHEBI:15378"/>
        <dbReference type="ChEBI" id="CHEBI:30616"/>
        <dbReference type="ChEBI" id="CHEBI:43474"/>
        <dbReference type="ChEBI" id="CHEBI:456216"/>
        <dbReference type="EC" id="5.6.2.4"/>
    </reaction>
</comment>
<dbReference type="Pfam" id="PF19833">
    <property type="entry name" value="RecG_dom3_C"/>
    <property type="match status" value="1"/>
</dbReference>
<comment type="catalytic activity">
    <reaction evidence="12 15">
        <text>Couples ATP hydrolysis with the unwinding of duplex DNA by translocating in the 3'-5' direction.</text>
        <dbReference type="EC" id="5.6.2.4"/>
    </reaction>
</comment>
<dbReference type="CDD" id="cd04488">
    <property type="entry name" value="RecG_wedge_OBF"/>
    <property type="match status" value="1"/>
</dbReference>
<keyword evidence="8" id="KW-0238">DNA-binding</keyword>
<dbReference type="Pfam" id="PF17191">
    <property type="entry name" value="RecG_wedge"/>
    <property type="match status" value="1"/>
</dbReference>
<feature type="domain" description="Helicase C-terminal" evidence="17">
    <location>
        <begin position="460"/>
        <end position="619"/>
    </location>
</feature>
<dbReference type="CDD" id="cd17992">
    <property type="entry name" value="DEXHc_RecG"/>
    <property type="match status" value="1"/>
</dbReference>
<dbReference type="SUPFAM" id="SSF52540">
    <property type="entry name" value="P-loop containing nucleoside triphosphate hydrolases"/>
    <property type="match status" value="2"/>
</dbReference>
<dbReference type="RefSeq" id="WP_201071176.1">
    <property type="nucleotide sequence ID" value="NZ_CP067420.1"/>
</dbReference>
<dbReference type="SMART" id="SM00487">
    <property type="entry name" value="DEXDc"/>
    <property type="match status" value="1"/>
</dbReference>
<dbReference type="Gene3D" id="2.40.50.140">
    <property type="entry name" value="Nucleic acid-binding proteins"/>
    <property type="match status" value="1"/>
</dbReference>
<evidence type="ECO:0000256" key="11">
    <source>
        <dbReference type="ARBA" id="ARBA00023235"/>
    </source>
</evidence>
<dbReference type="InterPro" id="IPR001650">
    <property type="entry name" value="Helicase_C-like"/>
</dbReference>
<evidence type="ECO:0000313" key="18">
    <source>
        <dbReference type="EMBL" id="QQP87648.1"/>
    </source>
</evidence>
<keyword evidence="4 15" id="KW-0227">DNA damage</keyword>
<keyword evidence="3 15" id="KW-0547">Nucleotide-binding</keyword>
<dbReference type="InterPro" id="IPR011545">
    <property type="entry name" value="DEAD/DEAH_box_helicase_dom"/>
</dbReference>
<evidence type="ECO:0000256" key="4">
    <source>
        <dbReference type="ARBA" id="ARBA00022763"/>
    </source>
</evidence>
<dbReference type="Pfam" id="PF00271">
    <property type="entry name" value="Helicase_C"/>
    <property type="match status" value="1"/>
</dbReference>
<dbReference type="EC" id="5.6.2.4" evidence="13 15"/>
<organism evidence="18 19">
    <name type="scientific">Skermanella cutis</name>
    <dbReference type="NCBI Taxonomy" id="2775420"/>
    <lineage>
        <taxon>Bacteria</taxon>
        <taxon>Pseudomonadati</taxon>
        <taxon>Pseudomonadota</taxon>
        <taxon>Alphaproteobacteria</taxon>
        <taxon>Rhodospirillales</taxon>
        <taxon>Azospirillaceae</taxon>
        <taxon>Skermanella</taxon>
    </lineage>
</organism>
<evidence type="ECO:0000259" key="16">
    <source>
        <dbReference type="PROSITE" id="PS51192"/>
    </source>
</evidence>
<dbReference type="InterPro" id="IPR012340">
    <property type="entry name" value="NA-bd_OB-fold"/>
</dbReference>
<dbReference type="NCBIfam" id="NF008168">
    <property type="entry name" value="PRK10917.2-2"/>
    <property type="match status" value="1"/>
</dbReference>
<evidence type="ECO:0000259" key="17">
    <source>
        <dbReference type="PROSITE" id="PS51194"/>
    </source>
</evidence>
<keyword evidence="6 15" id="KW-0347">Helicase</keyword>
<dbReference type="Gene3D" id="3.40.50.300">
    <property type="entry name" value="P-loop containing nucleotide triphosphate hydrolases"/>
    <property type="match status" value="2"/>
</dbReference>
<keyword evidence="9 15" id="KW-0233">DNA recombination</keyword>
<dbReference type="PROSITE" id="PS51192">
    <property type="entry name" value="HELICASE_ATP_BIND_1"/>
    <property type="match status" value="1"/>
</dbReference>
<evidence type="ECO:0000256" key="7">
    <source>
        <dbReference type="ARBA" id="ARBA00022840"/>
    </source>
</evidence>
<dbReference type="GO" id="GO:0004386">
    <property type="term" value="F:helicase activity"/>
    <property type="evidence" value="ECO:0007669"/>
    <property type="project" value="UniProtKB-KW"/>
</dbReference>
<dbReference type="InterPro" id="IPR027417">
    <property type="entry name" value="P-loop_NTPase"/>
</dbReference>
<keyword evidence="19" id="KW-1185">Reference proteome</keyword>
<proteinExistence type="inferred from homology"/>
<evidence type="ECO:0000256" key="14">
    <source>
        <dbReference type="ARBA" id="ARBA00048988"/>
    </source>
</evidence>
<keyword evidence="5 15" id="KW-0378">Hydrolase</keyword>
<dbReference type="Pfam" id="PF00270">
    <property type="entry name" value="DEAD"/>
    <property type="match status" value="1"/>
</dbReference>
<keyword evidence="7 15" id="KW-0067">ATP-binding</keyword>
<evidence type="ECO:0000256" key="5">
    <source>
        <dbReference type="ARBA" id="ARBA00022801"/>
    </source>
</evidence>
<accession>A0ABX7B0F1</accession>
<comment type="function">
    <text evidence="15">Plays a critical role in recombination and DNA repair. Helps process Holliday junction intermediates to mature products by catalyzing branch migration. Has replication fork regression activity, unwinds stalled or blocked replication forks to make a HJ that can be resolved. Has a DNA unwinding activity characteristic of a DNA helicase with 3'-5' polarity.</text>
</comment>
<feature type="domain" description="Helicase ATP-binding" evidence="16">
    <location>
        <begin position="280"/>
        <end position="441"/>
    </location>
</feature>
<keyword evidence="10 15" id="KW-0234">DNA repair</keyword>
<protein>
    <recommendedName>
        <fullName evidence="2 15">ATP-dependent DNA helicase RecG</fullName>
        <ecNumber evidence="13 15">5.6.2.4</ecNumber>
    </recommendedName>
</protein>
<comment type="similarity">
    <text evidence="1 15">Belongs to the helicase family. RecG subfamily.</text>
</comment>
<evidence type="ECO:0000256" key="1">
    <source>
        <dbReference type="ARBA" id="ARBA00007504"/>
    </source>
</evidence>
<evidence type="ECO:0000256" key="12">
    <source>
        <dbReference type="ARBA" id="ARBA00034617"/>
    </source>
</evidence>
<evidence type="ECO:0000256" key="2">
    <source>
        <dbReference type="ARBA" id="ARBA00017846"/>
    </source>
</evidence>
<evidence type="ECO:0000313" key="19">
    <source>
        <dbReference type="Proteomes" id="UP000595197"/>
    </source>
</evidence>
<dbReference type="PROSITE" id="PS51194">
    <property type="entry name" value="HELICASE_CTER"/>
    <property type="match status" value="1"/>
</dbReference>
<evidence type="ECO:0000256" key="6">
    <source>
        <dbReference type="ARBA" id="ARBA00022806"/>
    </source>
</evidence>
<dbReference type="SUPFAM" id="SSF50249">
    <property type="entry name" value="Nucleic acid-binding proteins"/>
    <property type="match status" value="1"/>
</dbReference>
<dbReference type="EMBL" id="CP067420">
    <property type="protein sequence ID" value="QQP87648.1"/>
    <property type="molecule type" value="Genomic_DNA"/>
</dbReference>
<dbReference type="SMART" id="SM00490">
    <property type="entry name" value="HELICc"/>
    <property type="match status" value="1"/>
</dbReference>
<dbReference type="InterPro" id="IPR033454">
    <property type="entry name" value="RecG_wedge"/>
</dbReference>
<dbReference type="InterPro" id="IPR045562">
    <property type="entry name" value="RecG_dom3_C"/>
</dbReference>
<gene>
    <name evidence="18" type="primary">recG</name>
    <name evidence="18" type="ORF">IGS68_16260</name>
</gene>
<dbReference type="InterPro" id="IPR004609">
    <property type="entry name" value="ATP-dep_DNA_helicase_RecG"/>
</dbReference>
<dbReference type="NCBIfam" id="NF008164">
    <property type="entry name" value="PRK10917.1-2"/>
    <property type="match status" value="1"/>
</dbReference>